<evidence type="ECO:0000313" key="5">
    <source>
        <dbReference type="Proteomes" id="UP000184440"/>
    </source>
</evidence>
<evidence type="ECO:0000256" key="2">
    <source>
        <dbReference type="ARBA" id="ARBA00022840"/>
    </source>
</evidence>
<gene>
    <name evidence="4" type="ORF">SAMN05443668_109238</name>
</gene>
<dbReference type="GO" id="GO:0003677">
    <property type="term" value="F:DNA binding"/>
    <property type="evidence" value="ECO:0007669"/>
    <property type="project" value="InterPro"/>
</dbReference>
<reference evidence="4 5" key="1">
    <citation type="submission" date="2016-11" db="EMBL/GenBank/DDBJ databases">
        <authorList>
            <person name="Jaros S."/>
            <person name="Januszkiewicz K."/>
            <person name="Wedrychowicz H."/>
        </authorList>
    </citation>
    <scope>NUCLEOTIDE SEQUENCE [LARGE SCALE GENOMIC DNA]</scope>
    <source>
        <strain evidence="4 5">DSM 46144</strain>
    </source>
</reference>
<dbReference type="CDD" id="cd06170">
    <property type="entry name" value="LuxR_C_like"/>
    <property type="match status" value="1"/>
</dbReference>
<evidence type="ECO:0000259" key="3">
    <source>
        <dbReference type="PROSITE" id="PS50043"/>
    </source>
</evidence>
<dbReference type="OrthoDB" id="5476461at2"/>
<feature type="domain" description="HTH luxR-type" evidence="3">
    <location>
        <begin position="932"/>
        <end position="997"/>
    </location>
</feature>
<dbReference type="InterPro" id="IPR016032">
    <property type="entry name" value="Sig_transdc_resp-reg_C-effctor"/>
</dbReference>
<dbReference type="AlphaFoldDB" id="A0A1M7RBB1"/>
<dbReference type="STRING" id="134849.SAMN05443668_109238"/>
<dbReference type="PRINTS" id="PR00038">
    <property type="entry name" value="HTHLUXR"/>
</dbReference>
<dbReference type="PANTHER" id="PTHR16305">
    <property type="entry name" value="TESTICULAR SOLUBLE ADENYLYL CYCLASE"/>
    <property type="match status" value="1"/>
</dbReference>
<dbReference type="Pfam" id="PF13191">
    <property type="entry name" value="AAA_16"/>
    <property type="match status" value="1"/>
</dbReference>
<protein>
    <submittedName>
        <fullName evidence="4">Regulatory protein, luxR family</fullName>
    </submittedName>
</protein>
<dbReference type="Pfam" id="PF00196">
    <property type="entry name" value="GerE"/>
    <property type="match status" value="1"/>
</dbReference>
<evidence type="ECO:0000256" key="1">
    <source>
        <dbReference type="ARBA" id="ARBA00022741"/>
    </source>
</evidence>
<dbReference type="PANTHER" id="PTHR16305:SF35">
    <property type="entry name" value="TRANSCRIPTIONAL ACTIVATOR DOMAIN"/>
    <property type="match status" value="1"/>
</dbReference>
<dbReference type="SUPFAM" id="SSF52540">
    <property type="entry name" value="P-loop containing nucleoside triphosphate hydrolases"/>
    <property type="match status" value="1"/>
</dbReference>
<dbReference type="SMART" id="SM00421">
    <property type="entry name" value="HTH_LUXR"/>
    <property type="match status" value="1"/>
</dbReference>
<dbReference type="Gene3D" id="1.25.40.10">
    <property type="entry name" value="Tetratricopeptide repeat domain"/>
    <property type="match status" value="1"/>
</dbReference>
<dbReference type="GO" id="GO:0005524">
    <property type="term" value="F:ATP binding"/>
    <property type="evidence" value="ECO:0007669"/>
    <property type="project" value="UniProtKB-KW"/>
</dbReference>
<evidence type="ECO:0000313" key="4">
    <source>
        <dbReference type="EMBL" id="SHN43577.1"/>
    </source>
</evidence>
<dbReference type="SUPFAM" id="SSF46894">
    <property type="entry name" value="C-terminal effector domain of the bipartite response regulators"/>
    <property type="match status" value="1"/>
</dbReference>
<dbReference type="Gene3D" id="3.40.50.300">
    <property type="entry name" value="P-loop containing nucleotide triphosphate hydrolases"/>
    <property type="match status" value="1"/>
</dbReference>
<dbReference type="InterPro" id="IPR036388">
    <property type="entry name" value="WH-like_DNA-bd_sf"/>
</dbReference>
<keyword evidence="5" id="KW-1185">Reference proteome</keyword>
<keyword evidence="2" id="KW-0067">ATP-binding</keyword>
<keyword evidence="1" id="KW-0547">Nucleotide-binding</keyword>
<proteinExistence type="predicted"/>
<dbReference type="EMBL" id="FRCS01000009">
    <property type="protein sequence ID" value="SHN43577.1"/>
    <property type="molecule type" value="Genomic_DNA"/>
</dbReference>
<dbReference type="PROSITE" id="PS50043">
    <property type="entry name" value="HTH_LUXR_2"/>
    <property type="match status" value="1"/>
</dbReference>
<dbReference type="SUPFAM" id="SSF48452">
    <property type="entry name" value="TPR-like"/>
    <property type="match status" value="1"/>
</dbReference>
<sequence>MALDAGAEKCVVLASENAFMTSAEPAPLVGRDAELATLRGLLDGSAPGGPGAAIVSGEAGIGKTRLLREFARSAAAEGALVLVGHCVSFGGDAVPFLPVSEAFGRLARDEPDTVDRLRAHYPPLARLLPHRRLVGSDGTEGRLDPADLYEAVLGALFDLSADRRVLLVVEDLHWADGATRDLFGFLLARLSGEPGAPVVLVASYRSDDLHRRHPLRTVALEWGRLPGVMRVGLEPLERADVAALVRALAGGSLADLDEKALDDVLDRAQGNAFFAEQLLAERSVHRASSAGVPRDLADLLLLRLERLSGETRHVLQVVAVAGRQIDHDRLARVAGLDDAALDAALREATDAHVLDRMPTDGYAFRHALLAEAVYDDLLPGERRRHHAQFAEVIARQELPGGTDADLARHAREAGDLETAFDAGIRAGDEAMRVAAPGEALRLYEAAQELAPPVADPRTVVELPRKAAIAASHAGNPFRAVHLLEEALRRMPEDATPDVHATLLIELTEHALTVDAGHDVIELARQALGAIPEEPPTALRARALAALARALSTSDRNADESIEYAEYARSVAVQVGIANVEAEAVTTRGRVERWRADPAHAERLLRDSMARARESGDLPARLRSVFSLALFQYERGQLEAGRDTFAEVAEIARDGGRPWAPYGADALIMRAQADYAIGNWDEAIRTTESYPEAPPLHRAGLALAGLAVHAGRGAADAARRGEAHRAWWKRDAVLGIIGGSALIDAYGNLGAADAALAMHDDVVETVATLWGNRWFDARFRLHALALGVLAGAVAPAGDAERAAAIERGGQLIADVRRVAEGVVGRRGALGPESGAWVARAEAEWARLRWGAGIDVPTAEELVAAWRTAVAEFDYGHRYETARSRARLAAALAATGDPAGAQREADAARVVARGLGAAPLLAELSALPASRAAAERRDAELTPREQQVLELLALGRTNRQIGRALFISDKTVSVHVSNLMAKLGAAGRTEAAALARRAGLLGDVPGANSVAT</sequence>
<dbReference type="GO" id="GO:0005737">
    <property type="term" value="C:cytoplasm"/>
    <property type="evidence" value="ECO:0007669"/>
    <property type="project" value="TreeGrafter"/>
</dbReference>
<dbReference type="GO" id="GO:0006355">
    <property type="term" value="P:regulation of DNA-templated transcription"/>
    <property type="evidence" value="ECO:0007669"/>
    <property type="project" value="InterPro"/>
</dbReference>
<accession>A0A1M7RBB1</accession>
<dbReference type="InterPro" id="IPR041664">
    <property type="entry name" value="AAA_16"/>
</dbReference>
<dbReference type="InterPro" id="IPR011990">
    <property type="entry name" value="TPR-like_helical_dom_sf"/>
</dbReference>
<dbReference type="InterPro" id="IPR000792">
    <property type="entry name" value="Tscrpt_reg_LuxR_C"/>
</dbReference>
<dbReference type="Gene3D" id="1.10.10.10">
    <property type="entry name" value="Winged helix-like DNA-binding domain superfamily/Winged helix DNA-binding domain"/>
    <property type="match status" value="1"/>
</dbReference>
<organism evidence="4 5">
    <name type="scientific">Cryptosporangium aurantiacum</name>
    <dbReference type="NCBI Taxonomy" id="134849"/>
    <lineage>
        <taxon>Bacteria</taxon>
        <taxon>Bacillati</taxon>
        <taxon>Actinomycetota</taxon>
        <taxon>Actinomycetes</taxon>
        <taxon>Cryptosporangiales</taxon>
        <taxon>Cryptosporangiaceae</taxon>
        <taxon>Cryptosporangium</taxon>
    </lineage>
</organism>
<name>A0A1M7RBB1_9ACTN</name>
<dbReference type="InterPro" id="IPR027417">
    <property type="entry name" value="P-loop_NTPase"/>
</dbReference>
<dbReference type="GO" id="GO:0004016">
    <property type="term" value="F:adenylate cyclase activity"/>
    <property type="evidence" value="ECO:0007669"/>
    <property type="project" value="TreeGrafter"/>
</dbReference>
<dbReference type="Proteomes" id="UP000184440">
    <property type="component" value="Unassembled WGS sequence"/>
</dbReference>
<dbReference type="PROSITE" id="PS00622">
    <property type="entry name" value="HTH_LUXR_1"/>
    <property type="match status" value="1"/>
</dbReference>